<accession>A0A917NIS1</accession>
<dbReference type="GO" id="GO:0016042">
    <property type="term" value="P:lipid catabolic process"/>
    <property type="evidence" value="ECO:0007669"/>
    <property type="project" value="UniProtKB-UniRule"/>
</dbReference>
<feature type="short sequence motif" description="GXGXXG" evidence="2">
    <location>
        <begin position="10"/>
        <end position="15"/>
    </location>
</feature>
<evidence type="ECO:0000313" key="7">
    <source>
        <dbReference type="Proteomes" id="UP001500220"/>
    </source>
</evidence>
<evidence type="ECO:0000256" key="2">
    <source>
        <dbReference type="PROSITE-ProRule" id="PRU01161"/>
    </source>
</evidence>
<feature type="active site" description="Nucleophile" evidence="2">
    <location>
        <position position="39"/>
    </location>
</feature>
<feature type="short sequence motif" description="GXSXG" evidence="2">
    <location>
        <begin position="37"/>
        <end position="41"/>
    </location>
</feature>
<dbReference type="PANTHER" id="PTHR46394:SF1">
    <property type="entry name" value="PNPLA DOMAIN-CONTAINING PROTEIN"/>
    <property type="match status" value="1"/>
</dbReference>
<gene>
    <name evidence="4" type="ORF">GCM10009545_02950</name>
    <name evidence="5" type="ORF">GCM10011581_45830</name>
</gene>
<dbReference type="AlphaFoldDB" id="A0A917NIS1"/>
<reference evidence="5" key="4">
    <citation type="submission" date="2020-09" db="EMBL/GenBank/DDBJ databases">
        <authorList>
            <person name="Sun Q."/>
            <person name="Zhou Y."/>
        </authorList>
    </citation>
    <scope>NUCLEOTIDE SEQUENCE</scope>
    <source>
        <strain evidence="5">CGMCC 4.7206</strain>
    </source>
</reference>
<keyword evidence="7" id="KW-1185">Reference proteome</keyword>
<proteinExistence type="predicted"/>
<dbReference type="Pfam" id="PF01734">
    <property type="entry name" value="Patatin"/>
    <property type="match status" value="1"/>
</dbReference>
<evidence type="ECO:0000259" key="3">
    <source>
        <dbReference type="PROSITE" id="PS51635"/>
    </source>
</evidence>
<keyword evidence="1 2" id="KW-0443">Lipid metabolism</keyword>
<dbReference type="InterPro" id="IPR002641">
    <property type="entry name" value="PNPLA_dom"/>
</dbReference>
<reference evidence="5 6" key="2">
    <citation type="journal article" date="2014" name="Int. J. Syst. Evol. Microbiol.">
        <title>Complete genome sequence of Corynebacterium casei LMG S-19264T (=DSM 44701T), isolated from a smear-ripened cheese.</title>
        <authorList>
            <consortium name="US DOE Joint Genome Institute (JGI-PGF)"/>
            <person name="Walter F."/>
            <person name="Albersmeier A."/>
            <person name="Kalinowski J."/>
            <person name="Ruckert C."/>
        </authorList>
    </citation>
    <scope>NUCLEOTIDE SEQUENCE [LARGE SCALE GENOMIC DNA]</scope>
    <source>
        <strain evidence="5 6">CGMCC 4.7206</strain>
    </source>
</reference>
<protein>
    <submittedName>
        <fullName evidence="5">Esterase</fullName>
    </submittedName>
    <submittedName>
        <fullName evidence="4">Patatin-like phospholipase family protein</fullName>
    </submittedName>
</protein>
<comment type="caution">
    <text evidence="5">The sequence shown here is derived from an EMBL/GenBank/DDBJ whole genome shotgun (WGS) entry which is preliminary data.</text>
</comment>
<organism evidence="5 6">
    <name type="scientific">Saccharopolyspora thermophila</name>
    <dbReference type="NCBI Taxonomy" id="89367"/>
    <lineage>
        <taxon>Bacteria</taxon>
        <taxon>Bacillati</taxon>
        <taxon>Actinomycetota</taxon>
        <taxon>Actinomycetes</taxon>
        <taxon>Pseudonocardiales</taxon>
        <taxon>Pseudonocardiaceae</taxon>
        <taxon>Saccharopolyspora</taxon>
    </lineage>
</organism>
<evidence type="ECO:0000313" key="4">
    <source>
        <dbReference type="EMBL" id="GAA0504530.1"/>
    </source>
</evidence>
<dbReference type="PROSITE" id="PS51635">
    <property type="entry name" value="PNPLA"/>
    <property type="match status" value="1"/>
</dbReference>
<dbReference type="RefSeq" id="WP_188991077.1">
    <property type="nucleotide sequence ID" value="NZ_BAAAHC010000001.1"/>
</dbReference>
<keyword evidence="2" id="KW-0442">Lipid degradation</keyword>
<dbReference type="SUPFAM" id="SSF52151">
    <property type="entry name" value="FabD/lysophospholipase-like"/>
    <property type="match status" value="1"/>
</dbReference>
<feature type="domain" description="PNPLA" evidence="3">
    <location>
        <begin position="6"/>
        <end position="212"/>
    </location>
</feature>
<evidence type="ECO:0000313" key="5">
    <source>
        <dbReference type="EMBL" id="GGJ03619.1"/>
    </source>
</evidence>
<reference evidence="4" key="1">
    <citation type="journal article" date="2014" name="Int. J. Syst. Evol. Microbiol.">
        <title>Complete genome of a new Firmicutes species belonging to the dominant human colonic microbiota ('Ruminococcus bicirculans') reveals two chromosomes and a selective capacity to utilize plant glucans.</title>
        <authorList>
            <consortium name="NISC Comparative Sequencing Program"/>
            <person name="Wegmann U."/>
            <person name="Louis P."/>
            <person name="Goesmann A."/>
            <person name="Henrissat B."/>
            <person name="Duncan S.H."/>
            <person name="Flint H.J."/>
        </authorList>
    </citation>
    <scope>NUCLEOTIDE SEQUENCE</scope>
    <source>
        <strain evidence="4">JCM 10664</strain>
    </source>
</reference>
<dbReference type="EMBL" id="BMMT01000021">
    <property type="protein sequence ID" value="GGJ03619.1"/>
    <property type="molecule type" value="Genomic_DNA"/>
</dbReference>
<reference evidence="7" key="3">
    <citation type="journal article" date="2019" name="Int. J. Syst. Evol. Microbiol.">
        <title>The Global Catalogue of Microorganisms (GCM) 10K type strain sequencing project: providing services to taxonomists for standard genome sequencing and annotation.</title>
        <authorList>
            <consortium name="The Broad Institute Genomics Platform"/>
            <consortium name="The Broad Institute Genome Sequencing Center for Infectious Disease"/>
            <person name="Wu L."/>
            <person name="Ma J."/>
        </authorList>
    </citation>
    <scope>NUCLEOTIDE SEQUENCE [LARGE SCALE GENOMIC DNA]</scope>
    <source>
        <strain evidence="7">JCM 10664</strain>
    </source>
</reference>
<dbReference type="Gene3D" id="3.40.1090.10">
    <property type="entry name" value="Cytosolic phospholipase A2 catalytic domain"/>
    <property type="match status" value="2"/>
</dbReference>
<evidence type="ECO:0000256" key="1">
    <source>
        <dbReference type="ARBA" id="ARBA00023098"/>
    </source>
</evidence>
<sequence>MVHADLVLEGGGIKGLGTAGAVLRLLERGYTFPRIAGTSAGAVVAALAAAGADAPGLRRALAGLDLSRIPDRHPPAFPLISEGWALLAHSGAYRGDYLHDWLARELGALGVSTFGDLRRDSGDDDSRLRPDQRYKLVVLATDITRGRLLRLPWDYPLFHLDPDAQSVADAVRMSMSIPLYFQPSELTDPVTGCTSVVVDGAVLSNFPVEIFDRTDGRRPRWPTFGVRILPDLPENADEIIPALGIPLLPPFELLKRVLVTAFVGHDQTHLDRPGVRDRMIVVDTSGVGITEFDAPPDKLRRLLRRGRDAVDDFLARTHADLTAPPEVPAPPAPAPA</sequence>
<feature type="short sequence motif" description="DGA/G" evidence="2">
    <location>
        <begin position="199"/>
        <end position="201"/>
    </location>
</feature>
<name>A0A917NIS1_9PSEU</name>
<evidence type="ECO:0000313" key="6">
    <source>
        <dbReference type="Proteomes" id="UP000597989"/>
    </source>
</evidence>
<dbReference type="PANTHER" id="PTHR46394">
    <property type="entry name" value="ANNEXIN"/>
    <property type="match status" value="1"/>
</dbReference>
<keyword evidence="2" id="KW-0378">Hydrolase</keyword>
<dbReference type="InterPro" id="IPR016035">
    <property type="entry name" value="Acyl_Trfase/lysoPLipase"/>
</dbReference>
<dbReference type="Proteomes" id="UP000597989">
    <property type="component" value="Unassembled WGS sequence"/>
</dbReference>
<dbReference type="Proteomes" id="UP001500220">
    <property type="component" value="Unassembled WGS sequence"/>
</dbReference>
<dbReference type="GO" id="GO:0016787">
    <property type="term" value="F:hydrolase activity"/>
    <property type="evidence" value="ECO:0007669"/>
    <property type="project" value="UniProtKB-UniRule"/>
</dbReference>
<feature type="active site" description="Proton acceptor" evidence="2">
    <location>
        <position position="199"/>
    </location>
</feature>
<dbReference type="EMBL" id="BAAAHC010000001">
    <property type="protein sequence ID" value="GAA0504530.1"/>
    <property type="molecule type" value="Genomic_DNA"/>
</dbReference>
<dbReference type="InterPro" id="IPR052580">
    <property type="entry name" value="Lipid_Hydrolase"/>
</dbReference>
<reference evidence="4" key="5">
    <citation type="submission" date="2023-12" db="EMBL/GenBank/DDBJ databases">
        <authorList>
            <person name="Sun Q."/>
            <person name="Inoue M."/>
        </authorList>
    </citation>
    <scope>NUCLEOTIDE SEQUENCE</scope>
    <source>
        <strain evidence="4">JCM 10664</strain>
    </source>
</reference>